<sequence>MTRKRGYPLWRPKDHDPRLPDIYKQDGVHIGDVRILDEFGGFDYLFNACHPADHPINEGRVLENFKLLQIDHTDTKESPQEFEPGSYVESKPSCISKTMISGPTPPGVPEEIGAGLSFSSSAPNGALLILPEGGKRTDHQQLSKFYEYAVECAQSWYAHVNEPMARGVHNGALYLVTGFDKARAWGSGIFR</sequence>
<protein>
    <submittedName>
        <fullName evidence="1">Uncharacterized protein</fullName>
    </submittedName>
</protein>
<evidence type="ECO:0000313" key="2">
    <source>
        <dbReference type="Proteomes" id="UP000799118"/>
    </source>
</evidence>
<dbReference type="Proteomes" id="UP000799118">
    <property type="component" value="Unassembled WGS sequence"/>
</dbReference>
<keyword evidence="2" id="KW-1185">Reference proteome</keyword>
<dbReference type="AlphaFoldDB" id="A0A6A4GW02"/>
<reference evidence="1" key="1">
    <citation type="journal article" date="2019" name="Environ. Microbiol.">
        <title>Fungal ecological strategies reflected in gene transcription - a case study of two litter decomposers.</title>
        <authorList>
            <person name="Barbi F."/>
            <person name="Kohler A."/>
            <person name="Barry K."/>
            <person name="Baskaran P."/>
            <person name="Daum C."/>
            <person name="Fauchery L."/>
            <person name="Ihrmark K."/>
            <person name="Kuo A."/>
            <person name="LaButti K."/>
            <person name="Lipzen A."/>
            <person name="Morin E."/>
            <person name="Grigoriev I.V."/>
            <person name="Henrissat B."/>
            <person name="Lindahl B."/>
            <person name="Martin F."/>
        </authorList>
    </citation>
    <scope>NUCLEOTIDE SEQUENCE</scope>
    <source>
        <strain evidence="1">JB14</strain>
    </source>
</reference>
<organism evidence="1 2">
    <name type="scientific">Gymnopus androsaceus JB14</name>
    <dbReference type="NCBI Taxonomy" id="1447944"/>
    <lineage>
        <taxon>Eukaryota</taxon>
        <taxon>Fungi</taxon>
        <taxon>Dikarya</taxon>
        <taxon>Basidiomycota</taxon>
        <taxon>Agaricomycotina</taxon>
        <taxon>Agaricomycetes</taxon>
        <taxon>Agaricomycetidae</taxon>
        <taxon>Agaricales</taxon>
        <taxon>Marasmiineae</taxon>
        <taxon>Omphalotaceae</taxon>
        <taxon>Gymnopus</taxon>
    </lineage>
</organism>
<dbReference type="OrthoDB" id="2662290at2759"/>
<gene>
    <name evidence="1" type="ORF">BT96DRAFT_835160</name>
</gene>
<evidence type="ECO:0000313" key="1">
    <source>
        <dbReference type="EMBL" id="KAE9389237.1"/>
    </source>
</evidence>
<name>A0A6A4GW02_9AGAR</name>
<accession>A0A6A4GW02</accession>
<proteinExistence type="predicted"/>
<dbReference type="EMBL" id="ML769705">
    <property type="protein sequence ID" value="KAE9389237.1"/>
    <property type="molecule type" value="Genomic_DNA"/>
</dbReference>